<comment type="subcellular location">
    <subcellularLocation>
        <location evidence="1">Membrane</location>
        <topology evidence="1">Multi-pass membrane protein</topology>
    </subcellularLocation>
</comment>
<dbReference type="SUPFAM" id="SSF103506">
    <property type="entry name" value="Mitochondrial carrier"/>
    <property type="match status" value="2"/>
</dbReference>
<dbReference type="KEGG" id="lak:106177089"/>
<keyword evidence="9" id="KW-1185">Reference proteome</keyword>
<proteinExistence type="inferred from homology"/>
<dbReference type="GO" id="GO:0016020">
    <property type="term" value="C:membrane"/>
    <property type="evidence" value="ECO:0007669"/>
    <property type="project" value="UniProtKB-SubCell"/>
</dbReference>
<evidence type="ECO:0000256" key="4">
    <source>
        <dbReference type="ARBA" id="ARBA00022692"/>
    </source>
</evidence>
<evidence type="ECO:0000313" key="10">
    <source>
        <dbReference type="RefSeq" id="XP_013415220.1"/>
    </source>
</evidence>
<gene>
    <name evidence="10" type="primary">LOC106177089</name>
</gene>
<reference evidence="10" key="1">
    <citation type="submission" date="2025-08" db="UniProtKB">
        <authorList>
            <consortium name="RefSeq"/>
        </authorList>
    </citation>
    <scope>IDENTIFICATION</scope>
    <source>
        <tissue evidence="10">Gonads</tissue>
    </source>
</reference>
<dbReference type="InterPro" id="IPR023395">
    <property type="entry name" value="MCP_dom_sf"/>
</dbReference>
<evidence type="ECO:0000256" key="1">
    <source>
        <dbReference type="ARBA" id="ARBA00004141"/>
    </source>
</evidence>
<dbReference type="STRING" id="7574.A0A1S3JXT1"/>
<accession>A0A1S3JXT1</accession>
<dbReference type="PROSITE" id="PS50920">
    <property type="entry name" value="SOLCAR"/>
    <property type="match status" value="2"/>
</dbReference>
<evidence type="ECO:0000313" key="9">
    <source>
        <dbReference type="Proteomes" id="UP000085678"/>
    </source>
</evidence>
<dbReference type="InterPro" id="IPR002067">
    <property type="entry name" value="MCP"/>
</dbReference>
<name>A0A1S3JXT1_LINAN</name>
<evidence type="ECO:0000256" key="2">
    <source>
        <dbReference type="ARBA" id="ARBA00006375"/>
    </source>
</evidence>
<feature type="repeat" description="Solcar" evidence="7">
    <location>
        <begin position="144"/>
        <end position="238"/>
    </location>
</feature>
<feature type="repeat" description="Solcar" evidence="7">
    <location>
        <begin position="46"/>
        <end position="138"/>
    </location>
</feature>
<dbReference type="AlphaFoldDB" id="A0A1S3JXT1"/>
<dbReference type="PANTHER" id="PTHR24089">
    <property type="entry name" value="SOLUTE CARRIER FAMILY 25"/>
    <property type="match status" value="1"/>
</dbReference>
<sequence>MTSSFYASQKSDICVGFQAAPKMDDLYEPSIFRGIKVEEKYENFTGHPIGSLVIAGGAGGFSGVLAGPTSVMAMRKAFIQTQGYNPPSMYSMWPYIRNVTDFKRRALLPLFEGSFTNMLRFGTNLGATFVTSEMLKRIRPNRDTNVFVHVICGAIAGAVGQAAAHPYDVARLRLMLDGKAVVKGEIELTPHQRYNGGLVNAIKMDGYHTLSRGIVLSVAGAALYRGIQLGLYDTVFEETKLAKYMSTNQDGIFFQHPFMSRFVVAWVTTFVAQVATYEIDTQRKQQMYSGKSLSKASIGMSQFLSFLKTSPLAVLRTSLAGAIPLALVSDLLYHYHHGIPLFYPLFSQYRALRDDYYRIDTFRYDMENPEAPCYLGK</sequence>
<dbReference type="PRINTS" id="PR00926">
    <property type="entry name" value="MITOCARRIER"/>
</dbReference>
<dbReference type="GeneID" id="106177089"/>
<dbReference type="Proteomes" id="UP000085678">
    <property type="component" value="Unplaced"/>
</dbReference>
<keyword evidence="4 7" id="KW-0812">Transmembrane</keyword>
<keyword evidence="5" id="KW-0677">Repeat</keyword>
<dbReference type="Gene3D" id="1.50.40.10">
    <property type="entry name" value="Mitochondrial carrier domain"/>
    <property type="match status" value="1"/>
</dbReference>
<evidence type="ECO:0000256" key="6">
    <source>
        <dbReference type="ARBA" id="ARBA00023136"/>
    </source>
</evidence>
<evidence type="ECO:0000256" key="3">
    <source>
        <dbReference type="ARBA" id="ARBA00022448"/>
    </source>
</evidence>
<comment type="similarity">
    <text evidence="2 8">Belongs to the mitochondrial carrier (TC 2.A.29) family.</text>
</comment>
<dbReference type="Pfam" id="PF00153">
    <property type="entry name" value="Mito_carr"/>
    <property type="match status" value="1"/>
</dbReference>
<keyword evidence="6 7" id="KW-0472">Membrane</keyword>
<dbReference type="GO" id="GO:0055085">
    <property type="term" value="P:transmembrane transport"/>
    <property type="evidence" value="ECO:0007669"/>
    <property type="project" value="InterPro"/>
</dbReference>
<dbReference type="RefSeq" id="XP_013415220.1">
    <property type="nucleotide sequence ID" value="XM_013559766.1"/>
</dbReference>
<organism evidence="9 10">
    <name type="scientific">Lingula anatina</name>
    <name type="common">Brachiopod</name>
    <name type="synonym">Lingula unguis</name>
    <dbReference type="NCBI Taxonomy" id="7574"/>
    <lineage>
        <taxon>Eukaryota</taxon>
        <taxon>Metazoa</taxon>
        <taxon>Spiralia</taxon>
        <taxon>Lophotrochozoa</taxon>
        <taxon>Brachiopoda</taxon>
        <taxon>Linguliformea</taxon>
        <taxon>Lingulata</taxon>
        <taxon>Lingulida</taxon>
        <taxon>Linguloidea</taxon>
        <taxon>Lingulidae</taxon>
        <taxon>Lingula</taxon>
    </lineage>
</organism>
<evidence type="ECO:0000256" key="8">
    <source>
        <dbReference type="RuleBase" id="RU000488"/>
    </source>
</evidence>
<dbReference type="InterPro" id="IPR018108">
    <property type="entry name" value="MCP_transmembrane"/>
</dbReference>
<keyword evidence="3 8" id="KW-0813">Transport</keyword>
<protein>
    <submittedName>
        <fullName evidence="10">ADP,ATP carrier protein ER-ANT1</fullName>
    </submittedName>
</protein>
<evidence type="ECO:0000256" key="5">
    <source>
        <dbReference type="ARBA" id="ARBA00022737"/>
    </source>
</evidence>
<evidence type="ECO:0000256" key="7">
    <source>
        <dbReference type="PROSITE-ProRule" id="PRU00282"/>
    </source>
</evidence>
<dbReference type="InParanoid" id="A0A1S3JXT1"/>